<accession>A0A5B7ESM4</accession>
<feature type="region of interest" description="Disordered" evidence="1">
    <location>
        <begin position="361"/>
        <end position="383"/>
    </location>
</feature>
<dbReference type="Proteomes" id="UP000324222">
    <property type="component" value="Unassembled WGS sequence"/>
</dbReference>
<dbReference type="OrthoDB" id="1100386at2759"/>
<keyword evidence="3" id="KW-1185">Reference proteome</keyword>
<feature type="region of interest" description="Disordered" evidence="1">
    <location>
        <begin position="1"/>
        <end position="86"/>
    </location>
</feature>
<gene>
    <name evidence="2" type="ORF">E2C01_029634</name>
</gene>
<evidence type="ECO:0000256" key="1">
    <source>
        <dbReference type="SAM" id="MobiDB-lite"/>
    </source>
</evidence>
<evidence type="ECO:0000313" key="2">
    <source>
        <dbReference type="EMBL" id="MPC36186.1"/>
    </source>
</evidence>
<reference evidence="2 3" key="1">
    <citation type="submission" date="2019-05" db="EMBL/GenBank/DDBJ databases">
        <title>Another draft genome of Portunus trituberculatus and its Hox gene families provides insights of decapod evolution.</title>
        <authorList>
            <person name="Jeong J.-H."/>
            <person name="Song I."/>
            <person name="Kim S."/>
            <person name="Choi T."/>
            <person name="Kim D."/>
            <person name="Ryu S."/>
            <person name="Kim W."/>
        </authorList>
    </citation>
    <scope>NUCLEOTIDE SEQUENCE [LARGE SCALE GENOMIC DNA]</scope>
    <source>
        <tissue evidence="2">Muscle</tissue>
    </source>
</reference>
<name>A0A5B7ESM4_PORTR</name>
<feature type="region of interest" description="Disordered" evidence="1">
    <location>
        <begin position="150"/>
        <end position="209"/>
    </location>
</feature>
<dbReference type="EMBL" id="VSRR010003445">
    <property type="protein sequence ID" value="MPC36186.1"/>
    <property type="molecule type" value="Genomic_DNA"/>
</dbReference>
<proteinExistence type="predicted"/>
<sequence>MKAASQKYSFKSCGRDSGHGGSEQEDSPRSGPAPKLSSLRLNNNVVPHLTQDHLVNPFTTATSTTTTAGGGGNNGSHSQTPPGPEALLPDYRLAGDAPTLRLPCSTAASRAHRTHSPWNHTYTEIPDGVAVARQAPMEGGADPVYEEIEREGRSELQVSDLSDEDGRRHSSDISRQSSRSYGDHRPLLPYTLPDQHSAPHHHQPQYDPRLKGRLRHQDGMILDNPHSHTLPGGHLGLGGQLDHTIVSPGHILPMTHAAITSAHALPHGNGHIASQQYLDGGPHLVNSGQLIESVPQYSQAMLATLGHPLPVVHPLSEPNLRNWEAAQRHRDLQQLQQLGEMTVAVLSGEQVVCKLKPPLAPIDENTGTAQVERHPPPPTYSHC</sequence>
<dbReference type="AlphaFoldDB" id="A0A5B7ESM4"/>
<organism evidence="2 3">
    <name type="scientific">Portunus trituberculatus</name>
    <name type="common">Swimming crab</name>
    <name type="synonym">Neptunus trituberculatus</name>
    <dbReference type="NCBI Taxonomy" id="210409"/>
    <lineage>
        <taxon>Eukaryota</taxon>
        <taxon>Metazoa</taxon>
        <taxon>Ecdysozoa</taxon>
        <taxon>Arthropoda</taxon>
        <taxon>Crustacea</taxon>
        <taxon>Multicrustacea</taxon>
        <taxon>Malacostraca</taxon>
        <taxon>Eumalacostraca</taxon>
        <taxon>Eucarida</taxon>
        <taxon>Decapoda</taxon>
        <taxon>Pleocyemata</taxon>
        <taxon>Brachyura</taxon>
        <taxon>Eubrachyura</taxon>
        <taxon>Portunoidea</taxon>
        <taxon>Portunidae</taxon>
        <taxon>Portuninae</taxon>
        <taxon>Portunus</taxon>
    </lineage>
</organism>
<comment type="caution">
    <text evidence="2">The sequence shown here is derived from an EMBL/GenBank/DDBJ whole genome shotgun (WGS) entry which is preliminary data.</text>
</comment>
<protein>
    <submittedName>
        <fullName evidence="2">Uncharacterized protein</fullName>
    </submittedName>
</protein>
<evidence type="ECO:0000313" key="3">
    <source>
        <dbReference type="Proteomes" id="UP000324222"/>
    </source>
</evidence>